<evidence type="ECO:0007829" key="3">
    <source>
        <dbReference type="PDB" id="8GLV"/>
    </source>
</evidence>
<protein>
    <submittedName>
        <fullName evidence="1">Uncharacterized protein</fullName>
    </submittedName>
</protein>
<dbReference type="Pfam" id="PF15104">
    <property type="entry name" value="CFAP141"/>
    <property type="match status" value="1"/>
</dbReference>
<evidence type="ECO:0000313" key="1">
    <source>
        <dbReference type="EMBL" id="KAG2436116.1"/>
    </source>
</evidence>
<dbReference type="EMDB" id="EMD-40220"/>
<reference evidence="3" key="2">
    <citation type="journal article" date="2023" name="Nature">
        <title>Axonemal structures reveal mechanoregulatory and disease mechanisms.</title>
        <authorList>
            <person name="Walton T."/>
            <person name="Gui M."/>
            <person name="Velkova S."/>
            <person name="Fassad M.R."/>
            <person name="Hirst R.A."/>
            <person name="Haarman E."/>
            <person name="O'Callaghan C."/>
            <person name="Bottier M."/>
            <person name="Burgoyne T."/>
            <person name="Mitchison H.M."/>
            <person name="Brown A."/>
        </authorList>
    </citation>
    <scope>STRUCTURE BY ELECTRON MICROSCOPY (3.10 ANGSTROMS)</scope>
</reference>
<dbReference type="Proteomes" id="UP000613740">
    <property type="component" value="Unassembled WGS sequence"/>
</dbReference>
<name>A0A835TDA6_9CHLO</name>
<gene>
    <name evidence="1" type="ORF">HYH02_011626</name>
</gene>
<keyword evidence="2" id="KW-1185">Reference proteome</keyword>
<keyword evidence="3" id="KW-0002">3D-structure</keyword>
<evidence type="ECO:0000313" key="2">
    <source>
        <dbReference type="Proteomes" id="UP000613740"/>
    </source>
</evidence>
<dbReference type="PDB" id="8GLV">
    <property type="method" value="EM"/>
    <property type="resolution" value="3.10 A"/>
    <property type="chains" value="7C/Hj=1-111"/>
</dbReference>
<comment type="caution">
    <text evidence="1">The sequence shown here is derived from an EMBL/GenBank/DDBJ whole genome shotgun (WGS) entry which is preliminary data.</text>
</comment>
<sequence>MSYMPRNVRETVERNELYARLEKQNKEELRTAIIAKWSDKDLQRPQPSTGLTKASITLAGTSSDRDAGIKSGVETVKAARQARLRELFEREALAYEKELNARGLSLVKPRD</sequence>
<dbReference type="EMBL" id="JAEHOD010000050">
    <property type="protein sequence ID" value="KAG2436116.1"/>
    <property type="molecule type" value="Genomic_DNA"/>
</dbReference>
<dbReference type="InterPro" id="IPR029375">
    <property type="entry name" value="CFAP141"/>
</dbReference>
<reference evidence="1" key="1">
    <citation type="journal article" date="2020" name="bioRxiv">
        <title>Comparative genomics of Chlamydomonas.</title>
        <authorList>
            <person name="Craig R.J."/>
            <person name="Hasan A.R."/>
            <person name="Ness R.W."/>
            <person name="Keightley P.D."/>
        </authorList>
    </citation>
    <scope>NUCLEOTIDE SEQUENCE</scope>
    <source>
        <strain evidence="1">CCAP 11/173</strain>
    </source>
</reference>
<accession>A0A835TDA6</accession>
<proteinExistence type="evidence at protein level"/>
<dbReference type="AlphaFoldDB" id="A0A835TDA6"/>
<organism evidence="1 2">
    <name type="scientific">Chlamydomonas schloesseri</name>
    <dbReference type="NCBI Taxonomy" id="2026947"/>
    <lineage>
        <taxon>Eukaryota</taxon>
        <taxon>Viridiplantae</taxon>
        <taxon>Chlorophyta</taxon>
        <taxon>core chlorophytes</taxon>
        <taxon>Chlorophyceae</taxon>
        <taxon>CS clade</taxon>
        <taxon>Chlamydomonadales</taxon>
        <taxon>Chlamydomonadaceae</taxon>
        <taxon>Chlamydomonas</taxon>
    </lineage>
</organism>
<dbReference type="OrthoDB" id="528419at2759"/>